<protein>
    <submittedName>
        <fullName evidence="1">Uncharacterized protein</fullName>
    </submittedName>
</protein>
<gene>
    <name evidence="1" type="ORF">NCTC10719_02317</name>
</gene>
<accession>A0A2X2YCI3</accession>
<proteinExistence type="predicted"/>
<dbReference type="AlphaFoldDB" id="A0A2X2YCI3"/>
<dbReference type="RefSeq" id="WP_042258741.1">
    <property type="nucleotide sequence ID" value="NZ_CP028149.1"/>
</dbReference>
<name>A0A2X2YCI3_CLOPF</name>
<sequence>MKNLIKSFLFTMAFLLIICKPGVASTFATPNVELEGNADGIVFIQGDEPFLWSDNILPGDKLERNILLNNKHKDSYKIFMRAERISKKESYDLLEKIELKVIYDGNCIYDGFVSGQNGLENNIYLGEVKPGESKKLEAFAEFPGKEAGNEYKNKKAQVDWIFTAVKDSYSGEESLLGSNKLNKGNIDSNQDNIKNTIDNIIVPKTGDSGLGIYFVIFIIASIAILTLNFDFIKNKLKIFKKEE</sequence>
<dbReference type="Proteomes" id="UP000249986">
    <property type="component" value="Unassembled WGS sequence"/>
</dbReference>
<reference evidence="1 2" key="1">
    <citation type="submission" date="2018-06" db="EMBL/GenBank/DDBJ databases">
        <authorList>
            <consortium name="Pathogen Informatics"/>
            <person name="Doyle S."/>
        </authorList>
    </citation>
    <scope>NUCLEOTIDE SEQUENCE [LARGE SCALE GENOMIC DNA]</scope>
    <source>
        <strain evidence="1 2">NCTC10719</strain>
    </source>
</reference>
<evidence type="ECO:0000313" key="2">
    <source>
        <dbReference type="Proteomes" id="UP000249986"/>
    </source>
</evidence>
<organism evidence="1 2">
    <name type="scientific">Clostridium perfringens</name>
    <dbReference type="NCBI Taxonomy" id="1502"/>
    <lineage>
        <taxon>Bacteria</taxon>
        <taxon>Bacillati</taxon>
        <taxon>Bacillota</taxon>
        <taxon>Clostridia</taxon>
        <taxon>Eubacteriales</taxon>
        <taxon>Clostridiaceae</taxon>
        <taxon>Clostridium</taxon>
    </lineage>
</organism>
<evidence type="ECO:0000313" key="1">
    <source>
        <dbReference type="EMBL" id="SQB60663.1"/>
    </source>
</evidence>
<dbReference type="EMBL" id="UAWG01000019">
    <property type="protein sequence ID" value="SQB60663.1"/>
    <property type="molecule type" value="Genomic_DNA"/>
</dbReference>